<sequence length="52" mass="5885">MFATELGHVDTVTMIQSSFGRHLEVVARVGDRLYAMARTSDTFQWLPPGKIF</sequence>
<name>A0A1C3P7I7_9ACTN</name>
<dbReference type="Proteomes" id="UP000199013">
    <property type="component" value="Unassembled WGS sequence"/>
</dbReference>
<protein>
    <submittedName>
        <fullName evidence="1">Uncharacterized protein</fullName>
    </submittedName>
</protein>
<dbReference type="EMBL" id="FLUV01001931">
    <property type="protein sequence ID" value="SBW25628.1"/>
    <property type="molecule type" value="Genomic_DNA"/>
</dbReference>
<dbReference type="AlphaFoldDB" id="A0A1C3P7I7"/>
<organism evidence="1 2">
    <name type="scientific">Candidatus Protofrankia californiensis</name>
    <dbReference type="NCBI Taxonomy" id="1839754"/>
    <lineage>
        <taxon>Bacteria</taxon>
        <taxon>Bacillati</taxon>
        <taxon>Actinomycetota</taxon>
        <taxon>Actinomycetes</taxon>
        <taxon>Frankiales</taxon>
        <taxon>Frankiaceae</taxon>
        <taxon>Protofrankia</taxon>
    </lineage>
</organism>
<keyword evidence="2" id="KW-1185">Reference proteome</keyword>
<accession>A0A1C3P7I7</accession>
<gene>
    <name evidence="1" type="ORF">FDG2_4627</name>
</gene>
<proteinExistence type="predicted"/>
<reference evidence="2" key="1">
    <citation type="submission" date="2016-02" db="EMBL/GenBank/DDBJ databases">
        <authorList>
            <person name="Wibberg D."/>
        </authorList>
    </citation>
    <scope>NUCLEOTIDE SEQUENCE [LARGE SCALE GENOMIC DNA]</scope>
</reference>
<evidence type="ECO:0000313" key="2">
    <source>
        <dbReference type="Proteomes" id="UP000199013"/>
    </source>
</evidence>
<evidence type="ECO:0000313" key="1">
    <source>
        <dbReference type="EMBL" id="SBW25628.1"/>
    </source>
</evidence>